<feature type="transmembrane region" description="Helical" evidence="7">
    <location>
        <begin position="129"/>
        <end position="152"/>
    </location>
</feature>
<dbReference type="SUPFAM" id="SSF103473">
    <property type="entry name" value="MFS general substrate transporter"/>
    <property type="match status" value="1"/>
</dbReference>
<feature type="domain" description="Major facilitator superfamily (MFS) profile" evidence="8">
    <location>
        <begin position="3"/>
        <end position="389"/>
    </location>
</feature>
<evidence type="ECO:0000256" key="7">
    <source>
        <dbReference type="SAM" id="Phobius"/>
    </source>
</evidence>
<organism evidence="9 10">
    <name type="scientific">Cedecea lapagei</name>
    <dbReference type="NCBI Taxonomy" id="158823"/>
    <lineage>
        <taxon>Bacteria</taxon>
        <taxon>Pseudomonadati</taxon>
        <taxon>Pseudomonadota</taxon>
        <taxon>Gammaproteobacteria</taxon>
        <taxon>Enterobacterales</taxon>
        <taxon>Enterobacteriaceae</taxon>
        <taxon>Cedecea</taxon>
    </lineage>
</organism>
<sequence length="392" mass="41738">MKPFYTLCIGRVGASFGTMAYAGALPVIRAEWHLDASSAGAIQTAFNIANALGLFSTSWLCDYFGAKRVYLMFSWLAVAALFLFAYAAHSYTSAMVIIILVGLTQGGAYTPSMLLALKMSSIHKRGYSVGMILTAGSLGYLLSLFIASWGSAFKNVSFAFYLCSLGVLAGALLSSLALYHYKEELCETTCTLKKTDNSRFKLTALLLLVGYIAHCWELLGSWAWTPSMIAHALVNENFSPLTTGLIITFTIHLSGMLSTLLVGSISDYFNRTAVLIFMGAGGAISSVLMGMSVSWGAAWSIALAFLGSFFILGDSGVLSAAIADNVPAEKIGKVMGVRSLLGFGCGSFSPFLFGMALDASNSWWLAYSVLGLGGIIACFSAILLKRSERAVA</sequence>
<reference evidence="9 10" key="1">
    <citation type="submission" date="2018-12" db="EMBL/GenBank/DDBJ databases">
        <authorList>
            <consortium name="Pathogen Informatics"/>
        </authorList>
    </citation>
    <scope>NUCLEOTIDE SEQUENCE [LARGE SCALE GENOMIC DNA]</scope>
    <source>
        <strain evidence="9 10">NCTC11466</strain>
    </source>
</reference>
<feature type="transmembrane region" description="Helical" evidence="7">
    <location>
        <begin position="274"/>
        <end position="295"/>
    </location>
</feature>
<dbReference type="OrthoDB" id="9781976at2"/>
<feature type="transmembrane region" description="Helical" evidence="7">
    <location>
        <begin position="158"/>
        <end position="181"/>
    </location>
</feature>
<keyword evidence="2" id="KW-0813">Transport</keyword>
<evidence type="ECO:0000256" key="6">
    <source>
        <dbReference type="ARBA" id="ARBA00023136"/>
    </source>
</evidence>
<dbReference type="GO" id="GO:0005886">
    <property type="term" value="C:plasma membrane"/>
    <property type="evidence" value="ECO:0007669"/>
    <property type="project" value="UniProtKB-SubCell"/>
</dbReference>
<evidence type="ECO:0000256" key="3">
    <source>
        <dbReference type="ARBA" id="ARBA00022475"/>
    </source>
</evidence>
<feature type="transmembrane region" description="Helical" evidence="7">
    <location>
        <begin position="301"/>
        <end position="323"/>
    </location>
</feature>
<dbReference type="GO" id="GO:0022857">
    <property type="term" value="F:transmembrane transporter activity"/>
    <property type="evidence" value="ECO:0007669"/>
    <property type="project" value="InterPro"/>
</dbReference>
<keyword evidence="3" id="KW-1003">Cell membrane</keyword>
<evidence type="ECO:0000256" key="2">
    <source>
        <dbReference type="ARBA" id="ARBA00022448"/>
    </source>
</evidence>
<name>A0A3S5DPE9_9ENTR</name>
<feature type="transmembrane region" description="Helical" evidence="7">
    <location>
        <begin position="363"/>
        <end position="384"/>
    </location>
</feature>
<comment type="subcellular location">
    <subcellularLocation>
        <location evidence="1">Cell membrane</location>
        <topology evidence="1">Multi-pass membrane protein</topology>
    </subcellularLocation>
</comment>
<evidence type="ECO:0000259" key="8">
    <source>
        <dbReference type="PROSITE" id="PS50850"/>
    </source>
</evidence>
<dbReference type="RefSeq" id="WP_126354192.1">
    <property type="nucleotide sequence ID" value="NZ_LR134201.1"/>
</dbReference>
<evidence type="ECO:0000256" key="5">
    <source>
        <dbReference type="ARBA" id="ARBA00022989"/>
    </source>
</evidence>
<gene>
    <name evidence="9" type="ORF">NCTC11466_00080</name>
</gene>
<dbReference type="Gene3D" id="1.20.1250.20">
    <property type="entry name" value="MFS general substrate transporter like domains"/>
    <property type="match status" value="2"/>
</dbReference>
<dbReference type="InterPro" id="IPR020846">
    <property type="entry name" value="MFS_dom"/>
</dbReference>
<feature type="transmembrane region" description="Helical" evidence="7">
    <location>
        <begin position="244"/>
        <end position="262"/>
    </location>
</feature>
<proteinExistence type="predicted"/>
<keyword evidence="10" id="KW-1185">Reference proteome</keyword>
<evidence type="ECO:0000313" key="9">
    <source>
        <dbReference type="EMBL" id="VEB94992.1"/>
    </source>
</evidence>
<keyword evidence="4 7" id="KW-0812">Transmembrane</keyword>
<dbReference type="Proteomes" id="UP000274122">
    <property type="component" value="Chromosome"/>
</dbReference>
<keyword evidence="6 7" id="KW-0472">Membrane</keyword>
<feature type="transmembrane region" description="Helical" evidence="7">
    <location>
        <begin position="202"/>
        <end position="224"/>
    </location>
</feature>
<dbReference type="AlphaFoldDB" id="A0A3S5DPE9"/>
<dbReference type="PANTHER" id="PTHR23517">
    <property type="entry name" value="RESISTANCE PROTEIN MDTM, PUTATIVE-RELATED-RELATED"/>
    <property type="match status" value="1"/>
</dbReference>
<accession>A0A3S5DPE9</accession>
<evidence type="ECO:0000256" key="4">
    <source>
        <dbReference type="ARBA" id="ARBA00022692"/>
    </source>
</evidence>
<dbReference type="Pfam" id="PF07690">
    <property type="entry name" value="MFS_1"/>
    <property type="match status" value="1"/>
</dbReference>
<dbReference type="InterPro" id="IPR011701">
    <property type="entry name" value="MFS"/>
</dbReference>
<feature type="transmembrane region" description="Helical" evidence="7">
    <location>
        <begin position="38"/>
        <end position="57"/>
    </location>
</feature>
<dbReference type="EMBL" id="LR134201">
    <property type="protein sequence ID" value="VEB94992.1"/>
    <property type="molecule type" value="Genomic_DNA"/>
</dbReference>
<keyword evidence="5 7" id="KW-1133">Transmembrane helix</keyword>
<dbReference type="PROSITE" id="PS50850">
    <property type="entry name" value="MFS"/>
    <property type="match status" value="1"/>
</dbReference>
<dbReference type="KEGG" id="clap:NCTC11466_00080"/>
<protein>
    <submittedName>
        <fullName evidence="9">Putative 3-hydroxyphenylpropionic transporter MhpT</fullName>
    </submittedName>
</protein>
<dbReference type="PANTHER" id="PTHR23517:SF3">
    <property type="entry name" value="INTEGRAL MEMBRANE TRANSPORT PROTEIN"/>
    <property type="match status" value="1"/>
</dbReference>
<evidence type="ECO:0000256" key="1">
    <source>
        <dbReference type="ARBA" id="ARBA00004651"/>
    </source>
</evidence>
<feature type="transmembrane region" description="Helical" evidence="7">
    <location>
        <begin position="94"/>
        <end position="117"/>
    </location>
</feature>
<dbReference type="InterPro" id="IPR036259">
    <property type="entry name" value="MFS_trans_sf"/>
</dbReference>
<feature type="transmembrane region" description="Helical" evidence="7">
    <location>
        <begin position="69"/>
        <end position="88"/>
    </location>
</feature>
<dbReference type="InterPro" id="IPR050171">
    <property type="entry name" value="MFS_Transporters"/>
</dbReference>
<feature type="transmembrane region" description="Helical" evidence="7">
    <location>
        <begin position="335"/>
        <end position="357"/>
    </location>
</feature>
<evidence type="ECO:0000313" key="10">
    <source>
        <dbReference type="Proteomes" id="UP000274122"/>
    </source>
</evidence>